<evidence type="ECO:0000313" key="6">
    <source>
        <dbReference type="EMBL" id="TIC32497.1"/>
    </source>
</evidence>
<dbReference type="GO" id="GO:0042995">
    <property type="term" value="C:cell projection"/>
    <property type="evidence" value="ECO:0007669"/>
    <property type="project" value="TreeGrafter"/>
</dbReference>
<dbReference type="Gene3D" id="3.90.190.10">
    <property type="entry name" value="Protein tyrosine phosphatase superfamily"/>
    <property type="match status" value="1"/>
</dbReference>
<feature type="compositionally biased region" description="Polar residues" evidence="3">
    <location>
        <begin position="203"/>
        <end position="214"/>
    </location>
</feature>
<dbReference type="PROSITE" id="PS00383">
    <property type="entry name" value="TYR_PHOSPHATASE_1"/>
    <property type="match status" value="1"/>
</dbReference>
<dbReference type="SUPFAM" id="SSF52799">
    <property type="entry name" value="(Phosphotyrosine protein) phosphatases II"/>
    <property type="match status" value="1"/>
</dbReference>
<dbReference type="InterPro" id="IPR057023">
    <property type="entry name" value="PTP-SAK"/>
</dbReference>
<dbReference type="InterPro" id="IPR051281">
    <property type="entry name" value="Dual-spec_lipid-protein_phosph"/>
</dbReference>
<evidence type="ECO:0000256" key="3">
    <source>
        <dbReference type="SAM" id="MobiDB-lite"/>
    </source>
</evidence>
<feature type="domain" description="Tyrosine specific protein phosphatases" evidence="4">
    <location>
        <begin position="114"/>
        <end position="149"/>
    </location>
</feature>
<organism evidence="6 10">
    <name type="scientific">Wallemia mellicola</name>
    <dbReference type="NCBI Taxonomy" id="1708541"/>
    <lineage>
        <taxon>Eukaryota</taxon>
        <taxon>Fungi</taxon>
        <taxon>Dikarya</taxon>
        <taxon>Basidiomycota</taxon>
        <taxon>Wallemiomycotina</taxon>
        <taxon>Wallemiomycetes</taxon>
        <taxon>Wallemiales</taxon>
        <taxon>Wallemiaceae</taxon>
        <taxon>Wallemia</taxon>
    </lineage>
</organism>
<evidence type="ECO:0000256" key="2">
    <source>
        <dbReference type="ARBA" id="ARBA00022801"/>
    </source>
</evidence>
<dbReference type="GO" id="GO:0005886">
    <property type="term" value="C:plasma membrane"/>
    <property type="evidence" value="ECO:0007669"/>
    <property type="project" value="TreeGrafter"/>
</dbReference>
<dbReference type="GO" id="GO:0005829">
    <property type="term" value="C:cytosol"/>
    <property type="evidence" value="ECO:0007669"/>
    <property type="project" value="TreeGrafter"/>
</dbReference>
<dbReference type="GO" id="GO:0051896">
    <property type="term" value="P:regulation of phosphatidylinositol 3-kinase/protein kinase B signal transduction"/>
    <property type="evidence" value="ECO:0007669"/>
    <property type="project" value="TreeGrafter"/>
</dbReference>
<dbReference type="EC" id="3.1.3.67" evidence="1"/>
<dbReference type="InterPro" id="IPR000387">
    <property type="entry name" value="Tyr_Pase_dom"/>
</dbReference>
<dbReference type="OMA" id="NFCPVKE"/>
<dbReference type="GO" id="GO:0046856">
    <property type="term" value="P:phosphatidylinositol dephosphorylation"/>
    <property type="evidence" value="ECO:0007669"/>
    <property type="project" value="TreeGrafter"/>
</dbReference>
<evidence type="ECO:0000259" key="4">
    <source>
        <dbReference type="PROSITE" id="PS50056"/>
    </source>
</evidence>
<dbReference type="EMBL" id="SPRO01000008">
    <property type="protein sequence ID" value="TIC32497.1"/>
    <property type="molecule type" value="Genomic_DNA"/>
</dbReference>
<dbReference type="InterPro" id="IPR029021">
    <property type="entry name" value="Prot-tyrosine_phosphatase-like"/>
</dbReference>
<dbReference type="Pfam" id="PF22784">
    <property type="entry name" value="PTP-SAK"/>
    <property type="match status" value="1"/>
</dbReference>
<dbReference type="GO" id="GO:0043491">
    <property type="term" value="P:phosphatidylinositol 3-kinase/protein kinase B signal transduction"/>
    <property type="evidence" value="ECO:0007669"/>
    <property type="project" value="TreeGrafter"/>
</dbReference>
<dbReference type="GO" id="GO:0048870">
    <property type="term" value="P:cell motility"/>
    <property type="evidence" value="ECO:0007669"/>
    <property type="project" value="TreeGrafter"/>
</dbReference>
<dbReference type="EMBL" id="SPRV01000001">
    <property type="protein sequence ID" value="TIC72056.1"/>
    <property type="molecule type" value="Genomic_DNA"/>
</dbReference>
<dbReference type="InterPro" id="IPR016130">
    <property type="entry name" value="Tyr_Pase_AS"/>
</dbReference>
<dbReference type="GO" id="GO:0004725">
    <property type="term" value="F:protein tyrosine phosphatase activity"/>
    <property type="evidence" value="ECO:0007669"/>
    <property type="project" value="TreeGrafter"/>
</dbReference>
<dbReference type="GO" id="GO:0005634">
    <property type="term" value="C:nucleus"/>
    <property type="evidence" value="ECO:0007669"/>
    <property type="project" value="TreeGrafter"/>
</dbReference>
<dbReference type="Proteomes" id="UP000305647">
    <property type="component" value="Unassembled WGS sequence"/>
</dbReference>
<gene>
    <name evidence="7" type="ORF">E3Q02_00929</name>
    <name evidence="8" type="ORF">E3Q03_00209</name>
    <name evidence="6" type="ORF">E3Q10_01236</name>
</gene>
<dbReference type="GO" id="GO:0016314">
    <property type="term" value="F:phosphatidylinositol-3,4,5-trisphosphate 3-phosphatase activity"/>
    <property type="evidence" value="ECO:0007669"/>
    <property type="project" value="UniProtKB-EC"/>
</dbReference>
<dbReference type="PROSITE" id="PS50056">
    <property type="entry name" value="TYR_PHOSPHATASE_2"/>
    <property type="match status" value="1"/>
</dbReference>
<evidence type="ECO:0000313" key="9">
    <source>
        <dbReference type="Proteomes" id="UP000305362"/>
    </source>
</evidence>
<evidence type="ECO:0000313" key="7">
    <source>
        <dbReference type="EMBL" id="TIC69398.1"/>
    </source>
</evidence>
<dbReference type="PANTHER" id="PTHR12305">
    <property type="entry name" value="PHOSPHATASE WITH HOMOLOGY TO TENSIN"/>
    <property type="match status" value="1"/>
</dbReference>
<dbReference type="OrthoDB" id="5632at2759"/>
<keyword evidence="2" id="KW-0378">Hydrolase</keyword>
<protein>
    <recommendedName>
        <fullName evidence="1">phosphatidylinositol-3,4,5-trisphosphate 3-phosphatase</fullName>
        <ecNumber evidence="1">3.1.3.67</ecNumber>
    </recommendedName>
</protein>
<dbReference type="InterPro" id="IPR003595">
    <property type="entry name" value="Tyr_Pase_cat"/>
</dbReference>
<feature type="domain" description="Phosphatase tensin-type" evidence="5">
    <location>
        <begin position="19"/>
        <end position="269"/>
    </location>
</feature>
<dbReference type="EMBL" id="SPRW01000006">
    <property type="protein sequence ID" value="TIC69398.1"/>
    <property type="molecule type" value="Genomic_DNA"/>
</dbReference>
<evidence type="ECO:0000256" key="1">
    <source>
        <dbReference type="ARBA" id="ARBA00013015"/>
    </source>
</evidence>
<dbReference type="PANTHER" id="PTHR12305:SF81">
    <property type="entry name" value="PHOSPHATIDYLINOSITOL 3,4,5-TRISPHOSPHATE 3-PHOSPHATASE AND DUAL-SPECIFICITY PROTEIN PHOSPHATASE PTEN"/>
    <property type="match status" value="1"/>
</dbReference>
<dbReference type="Proteomes" id="UP000309601">
    <property type="component" value="Unassembled WGS sequence"/>
</dbReference>
<dbReference type="InterPro" id="IPR029023">
    <property type="entry name" value="Tensin_phosphatase"/>
</dbReference>
<evidence type="ECO:0000313" key="11">
    <source>
        <dbReference type="Proteomes" id="UP000309601"/>
    </source>
</evidence>
<evidence type="ECO:0000313" key="8">
    <source>
        <dbReference type="EMBL" id="TIC72056.1"/>
    </source>
</evidence>
<accession>A0A4T0NTP3</accession>
<feature type="region of interest" description="Disordered" evidence="3">
    <location>
        <begin position="159"/>
        <end position="183"/>
    </location>
</feature>
<evidence type="ECO:0000259" key="5">
    <source>
        <dbReference type="PROSITE" id="PS51181"/>
    </source>
</evidence>
<evidence type="ECO:0000313" key="10">
    <source>
        <dbReference type="Proteomes" id="UP000305647"/>
    </source>
</evidence>
<dbReference type="AlphaFoldDB" id="A0A4T0NTP3"/>
<dbReference type="SMART" id="SM00404">
    <property type="entry name" value="PTPc_motif"/>
    <property type="match status" value="1"/>
</dbReference>
<comment type="caution">
    <text evidence="6">The sequence shown here is derived from an EMBL/GenBank/DDBJ whole genome shotgun (WGS) entry which is preliminary data.</text>
</comment>
<sequence length="429" mass="49035">MANITRYIQRIVSGPKQRFKDPETDTDLDLSYISDNIIIMGYPTPANNYQAVYRNNQVHVRKLLESRHGRNWRIYNLCPCHENSYDPSYFYNQVSRYPFPDHHAPPLPLIKVAVRDMKSYLSENKDNVVVIHCKAGKGRSGTMACCLLLLLGELPPPSRHVSKKSRSDVPQPEITPPNLDHLDPKREASTVQRLVAPHVVPSPASSTSHLTTTEDLPPALQRAQDVIQLHTHRRMKTKQDSEVSKWRTGVSIPSQRRFIEYYARVLAREIPQNNHTVNVTKITVRLTENFGMIGKTIFGLANTRMGLHFAKYNDDYVKALEDGAKDNSFKVVDDKWDKQKMVTRFAETDEYTVEECNDGIKILTFNPNVTLTSSRECRLRLVFGQFSVGWIWFIPGFHIFPLVLTNEQIDFTKGSVVGISLVDVKLELT</sequence>
<reference evidence="9 10" key="1">
    <citation type="submission" date="2019-03" db="EMBL/GenBank/DDBJ databases">
        <title>Sequencing 25 genomes of Wallemia mellicola.</title>
        <authorList>
            <person name="Gostincar C."/>
        </authorList>
    </citation>
    <scope>NUCLEOTIDE SEQUENCE [LARGE SCALE GENOMIC DNA]</scope>
    <source>
        <strain evidence="7 11">EXF-1274</strain>
        <strain evidence="8 9">EXF-1277</strain>
        <strain evidence="6 10">EXF-8738</strain>
    </source>
</reference>
<name>A0A4T0NTP3_9BASI</name>
<feature type="region of interest" description="Disordered" evidence="3">
    <location>
        <begin position="198"/>
        <end position="217"/>
    </location>
</feature>
<dbReference type="Proteomes" id="UP000305362">
    <property type="component" value="Unassembled WGS sequence"/>
</dbReference>
<dbReference type="PROSITE" id="PS51181">
    <property type="entry name" value="PPASE_TENSIN"/>
    <property type="match status" value="1"/>
</dbReference>
<proteinExistence type="predicted"/>